<name>A0A5B7CYL9_PORTR</name>
<dbReference type="PANTHER" id="PTHR13587">
    <property type="entry name" value="INTEGRATOR COMPLEX SUBUNIT 3"/>
    <property type="match status" value="1"/>
</dbReference>
<dbReference type="InterPro" id="IPR045334">
    <property type="entry name" value="INTS3"/>
</dbReference>
<evidence type="ECO:0000259" key="2">
    <source>
        <dbReference type="Pfam" id="PF24566"/>
    </source>
</evidence>
<reference evidence="3 4" key="1">
    <citation type="submission" date="2019-05" db="EMBL/GenBank/DDBJ databases">
        <title>Another draft genome of Portunus trituberculatus and its Hox gene families provides insights of decapod evolution.</title>
        <authorList>
            <person name="Jeong J.-H."/>
            <person name="Song I."/>
            <person name="Kim S."/>
            <person name="Choi T."/>
            <person name="Kim D."/>
            <person name="Ryu S."/>
            <person name="Kim W."/>
        </authorList>
    </citation>
    <scope>NUCLEOTIDE SEQUENCE [LARGE SCALE GENOMIC DNA]</scope>
    <source>
        <tissue evidence="3">Muscle</tissue>
    </source>
</reference>
<protein>
    <submittedName>
        <fullName evidence="3">Integrator complex subunit 3</fullName>
    </submittedName>
</protein>
<dbReference type="OrthoDB" id="2021145at2759"/>
<dbReference type="GO" id="GO:0005737">
    <property type="term" value="C:cytoplasm"/>
    <property type="evidence" value="ECO:0007669"/>
    <property type="project" value="TreeGrafter"/>
</dbReference>
<comment type="caution">
    <text evidence="3">The sequence shown here is derived from an EMBL/GenBank/DDBJ whole genome shotgun (WGS) entry which is preliminary data.</text>
</comment>
<dbReference type="PANTHER" id="PTHR13587:SF7">
    <property type="entry name" value="INTEGRATOR COMPLEX SUBUNIT 3"/>
    <property type="match status" value="1"/>
</dbReference>
<dbReference type="EMBL" id="VSRR010000346">
    <property type="protein sequence ID" value="MPC14368.1"/>
    <property type="molecule type" value="Genomic_DNA"/>
</dbReference>
<feature type="region of interest" description="Disordered" evidence="1">
    <location>
        <begin position="181"/>
        <end position="200"/>
    </location>
</feature>
<organism evidence="3 4">
    <name type="scientific">Portunus trituberculatus</name>
    <name type="common">Swimming crab</name>
    <name type="synonym">Neptunus trituberculatus</name>
    <dbReference type="NCBI Taxonomy" id="210409"/>
    <lineage>
        <taxon>Eukaryota</taxon>
        <taxon>Metazoa</taxon>
        <taxon>Ecdysozoa</taxon>
        <taxon>Arthropoda</taxon>
        <taxon>Crustacea</taxon>
        <taxon>Multicrustacea</taxon>
        <taxon>Malacostraca</taxon>
        <taxon>Eumalacostraca</taxon>
        <taxon>Eucarida</taxon>
        <taxon>Decapoda</taxon>
        <taxon>Pleocyemata</taxon>
        <taxon>Brachyura</taxon>
        <taxon>Eubrachyura</taxon>
        <taxon>Portunoidea</taxon>
        <taxon>Portunidae</taxon>
        <taxon>Portuninae</taxon>
        <taxon>Portunus</taxon>
    </lineage>
</organism>
<evidence type="ECO:0000313" key="3">
    <source>
        <dbReference type="EMBL" id="MPC14368.1"/>
    </source>
</evidence>
<feature type="domain" description="Ints3-like C-terminal" evidence="2">
    <location>
        <begin position="9"/>
        <end position="64"/>
    </location>
</feature>
<feature type="compositionally biased region" description="Basic residues" evidence="1">
    <location>
        <begin position="271"/>
        <end position="284"/>
    </location>
</feature>
<sequence length="316" mass="36175">MNNAKNSGRLNEVRCDLLQKLCDLIFSDDLDQMEAVNLAYCLCHLLSDELTPGTSLLPQDISAEYVLCLMKEVTEKSLQWETVEQLFLWQLAKAHEIPVDCCLSVMPKLKFTSHSALVSNTHGEALSNILMMLRRESPTGILLRTLLLREFRMEDPTVVTILQYWVQRYEDKMANLINEVVNNKPQPSPNKRKRNQSTKASAVPLDQVLSHLNHLRTACGQTTFFALETMQDILQTAQNQCSETQKKKYGDLFALIEEEEEEEPAPEPQRKPKPSRGRKPKGRKKQESESEEESSEVDCQDSVMQFSPRSQLETFQ</sequence>
<feature type="domain" description="Ints3-like C-terminal" evidence="2">
    <location>
        <begin position="71"/>
        <end position="255"/>
    </location>
</feature>
<accession>A0A5B7CYL9</accession>
<dbReference type="AlphaFoldDB" id="A0A5B7CYL9"/>
<evidence type="ECO:0000256" key="1">
    <source>
        <dbReference type="SAM" id="MobiDB-lite"/>
    </source>
</evidence>
<keyword evidence="4" id="KW-1185">Reference proteome</keyword>
<feature type="compositionally biased region" description="Polar residues" evidence="1">
    <location>
        <begin position="302"/>
        <end position="316"/>
    </location>
</feature>
<evidence type="ECO:0000313" key="4">
    <source>
        <dbReference type="Proteomes" id="UP000324222"/>
    </source>
</evidence>
<dbReference type="Proteomes" id="UP000324222">
    <property type="component" value="Unassembled WGS sequence"/>
</dbReference>
<proteinExistence type="predicted"/>
<gene>
    <name evidence="3" type="ORF">E2C01_007134</name>
</gene>
<feature type="region of interest" description="Disordered" evidence="1">
    <location>
        <begin position="257"/>
        <end position="316"/>
    </location>
</feature>
<dbReference type="InterPro" id="IPR056518">
    <property type="entry name" value="HEAT_Ints3_C"/>
</dbReference>
<feature type="compositionally biased region" description="Acidic residues" evidence="1">
    <location>
        <begin position="289"/>
        <end position="299"/>
    </location>
</feature>
<dbReference type="Pfam" id="PF24566">
    <property type="entry name" value="HEAT_Ints3_C"/>
    <property type="match status" value="2"/>
</dbReference>